<dbReference type="KEGG" id="cfj:CFIO01_10448"/>
<keyword evidence="4" id="KW-1185">Reference proteome</keyword>
<evidence type="ECO:0000256" key="2">
    <source>
        <dbReference type="SAM" id="Phobius"/>
    </source>
</evidence>
<comment type="caution">
    <text evidence="3">The sequence shown here is derived from an EMBL/GenBank/DDBJ whole genome shotgun (WGS) entry which is preliminary data.</text>
</comment>
<accession>A0A010RX79</accession>
<dbReference type="AlphaFoldDB" id="A0A010RX79"/>
<gene>
    <name evidence="3" type="ORF">CFIO01_10448</name>
</gene>
<reference evidence="3 4" key="1">
    <citation type="submission" date="2014-02" db="EMBL/GenBank/DDBJ databases">
        <title>The genome sequence of Colletotrichum fioriniae PJ7.</title>
        <authorList>
            <person name="Baroncelli R."/>
            <person name="Thon M.R."/>
        </authorList>
    </citation>
    <scope>NUCLEOTIDE SEQUENCE [LARGE SCALE GENOMIC DNA]</scope>
    <source>
        <strain evidence="3 4">PJ7</strain>
    </source>
</reference>
<dbReference type="EMBL" id="JARH01000785">
    <property type="protein sequence ID" value="EXF76878.1"/>
    <property type="molecule type" value="Genomic_DNA"/>
</dbReference>
<keyword evidence="2" id="KW-0812">Transmembrane</keyword>
<name>A0A010RX79_9PEZI</name>
<evidence type="ECO:0000313" key="4">
    <source>
        <dbReference type="Proteomes" id="UP000020467"/>
    </source>
</evidence>
<feature type="region of interest" description="Disordered" evidence="1">
    <location>
        <begin position="502"/>
        <end position="527"/>
    </location>
</feature>
<sequence length="802" mass="91874">MSVDGSNCPEDSNSTDCLLRSLMRLLNEQKEAEDNETNWDPITFFFTLPVGILATIFAVATVFQGILVAGKGRRKTNKRAIGKWHHATEWHWNWQDMSFESRAWVPILREDTWNTRPVMKDTEEDETTQKHRHLAWLITATIRITRHLSKALESCLSWLPHSWVQKLSTWKQWVHNSQSKYQTDPAATWVGFFEKIGLEYLDDSKYKDQLQSVTADYLPDDLIAAPAYGQVGAIIAAAAATGAQIKMTDDKSLYPVILGRQFQFDFRRHPTLGIIGAYSQYTLGVNDENTHTEQKDGARYTKSEVSTPPGKLSLAMKHCRGDIGLEEGMITSFKGVPRTSLNLYKEPYRFQLIERLGDRNRSGDHSLPSLNGLNDVDAYCPIIIFFLAATPAYAPSLFPASILKTKLPLTLVGLNGKYWSAPRLGAFHNSMPPQWPIGQEKPKWEGFHHDWRHDVVLSVDDFDKDEDYDDYHWVKLGYLLMKCDHTVAEFIYRMGMNQEKDLNTSAKRPQASKNQEDKIDREKHAENDIDTMRKPREGGACTGAVRGDAAVLHVCINFLRDPCAFLEWFATSSAENQAQIRRRVHRQLLEVQGWLGTKERKHVNSRLLLLCKTTVILLKAQRAADEDLLPKPFSGPEAPSCLHSHHSNALDPLRDLLKSFGLDEETSHHVEKIRDFSKENEIGWEGNDMPSEHREYIKLVRDKITEHRSALLRYFSYQDLVSQCYVNIYCILERLAIVVACNSSPEDSCPEWERLKELESPYDDTDDVIIYRYLMLAILYRTAPDSEKMLRSGIWDQVVPII</sequence>
<organism evidence="3 4">
    <name type="scientific">Colletotrichum fioriniae PJ7</name>
    <dbReference type="NCBI Taxonomy" id="1445577"/>
    <lineage>
        <taxon>Eukaryota</taxon>
        <taxon>Fungi</taxon>
        <taxon>Dikarya</taxon>
        <taxon>Ascomycota</taxon>
        <taxon>Pezizomycotina</taxon>
        <taxon>Sordariomycetes</taxon>
        <taxon>Hypocreomycetidae</taxon>
        <taxon>Glomerellales</taxon>
        <taxon>Glomerellaceae</taxon>
        <taxon>Colletotrichum</taxon>
        <taxon>Colletotrichum acutatum species complex</taxon>
    </lineage>
</organism>
<dbReference type="HOGENOM" id="CLU_372540_0_0_1"/>
<keyword evidence="2" id="KW-1133">Transmembrane helix</keyword>
<feature type="transmembrane region" description="Helical" evidence="2">
    <location>
        <begin position="44"/>
        <end position="69"/>
    </location>
</feature>
<feature type="compositionally biased region" description="Basic and acidic residues" evidence="1">
    <location>
        <begin position="514"/>
        <end position="527"/>
    </location>
</feature>
<feature type="compositionally biased region" description="Polar residues" evidence="1">
    <location>
        <begin position="503"/>
        <end position="513"/>
    </location>
</feature>
<evidence type="ECO:0000313" key="3">
    <source>
        <dbReference type="EMBL" id="EXF76878.1"/>
    </source>
</evidence>
<protein>
    <submittedName>
        <fullName evidence="3">Uncharacterized protein</fullName>
    </submittedName>
</protein>
<dbReference type="OrthoDB" id="4812780at2759"/>
<evidence type="ECO:0000256" key="1">
    <source>
        <dbReference type="SAM" id="MobiDB-lite"/>
    </source>
</evidence>
<proteinExistence type="predicted"/>
<dbReference type="eggNOG" id="ENOG502SSRT">
    <property type="taxonomic scope" value="Eukaryota"/>
</dbReference>
<keyword evidence="2" id="KW-0472">Membrane</keyword>
<dbReference type="Proteomes" id="UP000020467">
    <property type="component" value="Unassembled WGS sequence"/>
</dbReference>